<keyword evidence="8" id="KW-1015">Disulfide bond</keyword>
<organism evidence="12 13">
    <name type="scientific">Albula goreensis</name>
    <dbReference type="NCBI Taxonomy" id="1534307"/>
    <lineage>
        <taxon>Eukaryota</taxon>
        <taxon>Metazoa</taxon>
        <taxon>Chordata</taxon>
        <taxon>Craniata</taxon>
        <taxon>Vertebrata</taxon>
        <taxon>Euteleostomi</taxon>
        <taxon>Actinopterygii</taxon>
        <taxon>Neopterygii</taxon>
        <taxon>Teleostei</taxon>
        <taxon>Albuliformes</taxon>
        <taxon>Albulidae</taxon>
        <taxon>Albula</taxon>
    </lineage>
</organism>
<keyword evidence="4 10" id="KW-0732">Signal</keyword>
<evidence type="ECO:0000313" key="13">
    <source>
        <dbReference type="Proteomes" id="UP000829720"/>
    </source>
</evidence>
<keyword evidence="2" id="KW-0964">Secreted</keyword>
<evidence type="ECO:0000313" key="12">
    <source>
        <dbReference type="EMBL" id="KAI1883152.1"/>
    </source>
</evidence>
<dbReference type="EMBL" id="JAERUA010000024">
    <property type="protein sequence ID" value="KAI1883152.1"/>
    <property type="molecule type" value="Genomic_DNA"/>
</dbReference>
<dbReference type="InterPro" id="IPR018114">
    <property type="entry name" value="TRYPSIN_HIS"/>
</dbReference>
<dbReference type="PANTHER" id="PTHR24271">
    <property type="entry name" value="KALLIKREIN-RELATED"/>
    <property type="match status" value="1"/>
</dbReference>
<dbReference type="SMART" id="SM00020">
    <property type="entry name" value="Tryp_SPc"/>
    <property type="match status" value="1"/>
</dbReference>
<dbReference type="Gene3D" id="2.40.10.10">
    <property type="entry name" value="Trypsin-like serine proteases"/>
    <property type="match status" value="2"/>
</dbReference>
<dbReference type="InterPro" id="IPR033116">
    <property type="entry name" value="TRYPSIN_SER"/>
</dbReference>
<evidence type="ECO:0000256" key="7">
    <source>
        <dbReference type="ARBA" id="ARBA00023145"/>
    </source>
</evidence>
<evidence type="ECO:0000256" key="2">
    <source>
        <dbReference type="ARBA" id="ARBA00022525"/>
    </source>
</evidence>
<protein>
    <recommendedName>
        <fullName evidence="11">Peptidase S1 domain-containing protein</fullName>
    </recommendedName>
</protein>
<keyword evidence="13" id="KW-1185">Reference proteome</keyword>
<dbReference type="OrthoDB" id="60866at2759"/>
<keyword evidence="5 9" id="KW-0378">Hydrolase</keyword>
<dbReference type="PRINTS" id="PR00722">
    <property type="entry name" value="CHYMOTRYPSIN"/>
</dbReference>
<dbReference type="FunFam" id="2.40.10.10:FF:000120">
    <property type="entry name" value="Putative serine protease"/>
    <property type="match status" value="1"/>
</dbReference>
<evidence type="ECO:0000256" key="1">
    <source>
        <dbReference type="ARBA" id="ARBA00004613"/>
    </source>
</evidence>
<dbReference type="InterPro" id="IPR001254">
    <property type="entry name" value="Trypsin_dom"/>
</dbReference>
<dbReference type="Pfam" id="PF00089">
    <property type="entry name" value="Trypsin"/>
    <property type="match status" value="1"/>
</dbReference>
<dbReference type="PROSITE" id="PS00134">
    <property type="entry name" value="TRYPSIN_HIS"/>
    <property type="match status" value="1"/>
</dbReference>
<dbReference type="GO" id="GO:0004252">
    <property type="term" value="F:serine-type endopeptidase activity"/>
    <property type="evidence" value="ECO:0007669"/>
    <property type="project" value="InterPro"/>
</dbReference>
<dbReference type="Proteomes" id="UP000829720">
    <property type="component" value="Unassembled WGS sequence"/>
</dbReference>
<feature type="signal peptide" evidence="10">
    <location>
        <begin position="1"/>
        <end position="16"/>
    </location>
</feature>
<dbReference type="CDD" id="cd00190">
    <property type="entry name" value="Tryp_SPc"/>
    <property type="match status" value="1"/>
</dbReference>
<evidence type="ECO:0000256" key="3">
    <source>
        <dbReference type="ARBA" id="ARBA00022670"/>
    </source>
</evidence>
<evidence type="ECO:0000256" key="10">
    <source>
        <dbReference type="SAM" id="SignalP"/>
    </source>
</evidence>
<evidence type="ECO:0000256" key="5">
    <source>
        <dbReference type="ARBA" id="ARBA00022801"/>
    </source>
</evidence>
<dbReference type="SUPFAM" id="SSF50494">
    <property type="entry name" value="Trypsin-like serine proteases"/>
    <property type="match status" value="1"/>
</dbReference>
<dbReference type="PANTHER" id="PTHR24271:SF54">
    <property type="entry name" value="COMPLEMENT FACTOR D"/>
    <property type="match status" value="1"/>
</dbReference>
<feature type="chain" id="PRO_5035814485" description="Peptidase S1 domain-containing protein" evidence="10">
    <location>
        <begin position="17"/>
        <end position="258"/>
    </location>
</feature>
<evidence type="ECO:0000256" key="6">
    <source>
        <dbReference type="ARBA" id="ARBA00022825"/>
    </source>
</evidence>
<dbReference type="AlphaFoldDB" id="A0A8T3CIC6"/>
<reference evidence="12" key="1">
    <citation type="submission" date="2021-01" db="EMBL/GenBank/DDBJ databases">
        <authorList>
            <person name="Zahm M."/>
            <person name="Roques C."/>
            <person name="Cabau C."/>
            <person name="Klopp C."/>
            <person name="Donnadieu C."/>
            <person name="Jouanno E."/>
            <person name="Lampietro C."/>
            <person name="Louis A."/>
            <person name="Herpin A."/>
            <person name="Echchiki A."/>
            <person name="Berthelot C."/>
            <person name="Parey E."/>
            <person name="Roest-Crollius H."/>
            <person name="Braasch I."/>
            <person name="Postlethwait J."/>
            <person name="Bobe J."/>
            <person name="Montfort J."/>
            <person name="Bouchez O."/>
            <person name="Begum T."/>
            <person name="Mejri S."/>
            <person name="Adams A."/>
            <person name="Chen W.-J."/>
            <person name="Guiguen Y."/>
        </authorList>
    </citation>
    <scope>NUCLEOTIDE SEQUENCE</scope>
    <source>
        <tissue evidence="12">Blood</tissue>
    </source>
</reference>
<dbReference type="InterPro" id="IPR001314">
    <property type="entry name" value="Peptidase_S1A"/>
</dbReference>
<comment type="subcellular location">
    <subcellularLocation>
        <location evidence="1">Secreted</location>
    </subcellularLocation>
</comment>
<feature type="domain" description="Peptidase S1" evidence="11">
    <location>
        <begin position="23"/>
        <end position="256"/>
    </location>
</feature>
<name>A0A8T3CIC6_9TELE</name>
<keyword evidence="6 9" id="KW-0720">Serine protease</keyword>
<dbReference type="PROSITE" id="PS00135">
    <property type="entry name" value="TRYPSIN_SER"/>
    <property type="match status" value="1"/>
</dbReference>
<keyword evidence="7" id="KW-0865">Zymogen</keyword>
<proteinExistence type="predicted"/>
<evidence type="ECO:0000256" key="9">
    <source>
        <dbReference type="RuleBase" id="RU363034"/>
    </source>
</evidence>
<dbReference type="PROSITE" id="PS50240">
    <property type="entry name" value="TRYPSIN_DOM"/>
    <property type="match status" value="1"/>
</dbReference>
<keyword evidence="3 9" id="KW-0645">Protease</keyword>
<dbReference type="InterPro" id="IPR043504">
    <property type="entry name" value="Peptidase_S1_PA_chymotrypsin"/>
</dbReference>
<dbReference type="GO" id="GO:0005576">
    <property type="term" value="C:extracellular region"/>
    <property type="evidence" value="ECO:0007669"/>
    <property type="project" value="UniProtKB-SubCell"/>
</dbReference>
<evidence type="ECO:0000256" key="4">
    <source>
        <dbReference type="ARBA" id="ARBA00022729"/>
    </source>
</evidence>
<gene>
    <name evidence="12" type="ORF">AGOR_G00242280</name>
</gene>
<dbReference type="InterPro" id="IPR009003">
    <property type="entry name" value="Peptidase_S1_PA"/>
</dbReference>
<evidence type="ECO:0000256" key="8">
    <source>
        <dbReference type="ARBA" id="ARBA00023157"/>
    </source>
</evidence>
<accession>A0A8T3CIC6</accession>
<sequence>MQSVALLLLLWSLSFGACVSMRIIGGQEAKPHSRPYMASLQSQGVHECGGFLVASRWVLTAAHCLLFPGGESRVVLGAHSLSRKELTKQVFRIASFHRHPNASMSGRDDISLIKLEKSATLTDAVKPIILHRSVKAVLDGAEVSTAGWGDTDNSGTMPDVLHEVSLQVLSHNRCEKYYANHRDFSSDMICASACKRKSPRMLCKDTCVGDSGGPLVYREEAVGVLSFGGDLCGLYNQPGVYLLVSHYIPWIDSIMASQ</sequence>
<dbReference type="GO" id="GO:0006508">
    <property type="term" value="P:proteolysis"/>
    <property type="evidence" value="ECO:0007669"/>
    <property type="project" value="UniProtKB-KW"/>
</dbReference>
<comment type="caution">
    <text evidence="12">The sequence shown here is derived from an EMBL/GenBank/DDBJ whole genome shotgun (WGS) entry which is preliminary data.</text>
</comment>
<evidence type="ECO:0000259" key="11">
    <source>
        <dbReference type="PROSITE" id="PS50240"/>
    </source>
</evidence>